<dbReference type="Proteomes" id="UP000887580">
    <property type="component" value="Unplaced"/>
</dbReference>
<evidence type="ECO:0000313" key="1">
    <source>
        <dbReference type="Proteomes" id="UP000887580"/>
    </source>
</evidence>
<accession>A0AC35GT50</accession>
<reference evidence="2" key="1">
    <citation type="submission" date="2022-11" db="UniProtKB">
        <authorList>
            <consortium name="WormBaseParasite"/>
        </authorList>
    </citation>
    <scope>IDENTIFICATION</scope>
</reference>
<organism evidence="1 2">
    <name type="scientific">Panagrolaimus sp. PS1159</name>
    <dbReference type="NCBI Taxonomy" id="55785"/>
    <lineage>
        <taxon>Eukaryota</taxon>
        <taxon>Metazoa</taxon>
        <taxon>Ecdysozoa</taxon>
        <taxon>Nematoda</taxon>
        <taxon>Chromadorea</taxon>
        <taxon>Rhabditida</taxon>
        <taxon>Tylenchina</taxon>
        <taxon>Panagrolaimomorpha</taxon>
        <taxon>Panagrolaimoidea</taxon>
        <taxon>Panagrolaimidae</taxon>
        <taxon>Panagrolaimus</taxon>
    </lineage>
</organism>
<name>A0AC35GT50_9BILA</name>
<protein>
    <submittedName>
        <fullName evidence="2">Uncharacterized protein</fullName>
    </submittedName>
</protein>
<sequence length="1434" mass="164554">MEIPDIARYIKNPNDGLKLNALTSLIQKLDKENNSANLRNNIEYLYEATESPSSLISDSACKWISKSVTKVVQNDSEISNVLKEYFKDIKQIFTEIFSRLKKAQHPRFLGKLAFDLVRLQKEEEMNDPKNLFGFLQVLLRIYAIIPASFEEVISFSVERPSDILRILHHKELPPHLVDWLIKKGFETFTNKQSLLECVSSKFSYRNLHLLTYQNDLDITRFFFDHLELFNKSLDVTLANSNRKYDVEVGEIIVSSSLDLIQLIKDKDLIYPSSITVLPLFAFLSNFNHLNRCLPDAANETWMEDIVKIFKESQNCKTLPECESCETTTQWFAWIVKNNKINGLLKQWKYLKEKNSTTFSSIQSLLILFGFVPFIIEDEESCDILLDIVRLSCNEANESMIVNFHLCHYSISSTNIKRKLLQNLSKIKFNDFLIKQILRFLYSCSQSMDVFVEVYDAVAAMFKQNDWIFFEQELQLMIEVPKTQESTTVKDARFKLIKLACLTESGEKLIQKVISWIRERPDLLTDAVECITNLCTIEMIEIERIRSMLKTSVRKPGNEKALAEYCQFLSTSMIDFDEFDLAVSCAEELWSLKDHEFPVVRESAYRALAKFSKYHLPETLVAEQSNPTAAPEFLSGEQIFQGINNETDETTLKGFGKFLKKALAIDVEQLSRKFFISQQSIGDSPLFVAIIPVLRENLSQGGNEWKCLALIEPLTRALMPASKKVTRCSQIIQPAFSKNPWKASFSLYGSLKHFVTIKNAVETLFLNILEANQALNKKLDCFDAVKSIISIFSQSIEQSSDAYSNSILGLMFLFKILQDFIVNEAATNELKQAFLQESLATVVKFRQQFLNTFAKIIDEKWKTLEAKDMVFDVQEKDKTENLKLLAAFAGILVNFWSYNPLLEDEQTAMAIFKSYFDTVAESNLLKDFLKSFLSPNEANSDLSQLIKSIAYCQLPSNQSLISIENDIKTIKLFCQFFDIDPTLSQLIQDSVPPNLQSETQFTNVLESQSLSELWDAFFNLSDASQLKNSQQLSKRVEKIVKKDKTTGNLCLEYFADFCTIFHSGIKKKKRFPSDFSHLPEKSVLRVAVEKAIQNPNLCETILESLIGLKRDDPDAAYNIPPIDWTSLNFHELQNSKINQLLFIIGLQQSDLRLIYKFIKTPILNFKDIQTIEDKIAEALISDLPLKISVDAFIDLSSFLVEMFATNEWKSNGQIPKALCEVSKNRAEIRNVLARNFGSFKSAAQLNTSFFKYFCHVKDVANLADGNLSKYWIELSKKERTDMGKLMQILSNMDLTEISDAFIITVSWLRSDYQTETRLRILKRLDQISSSPQIQPEQAFDLFAAIIISETNESLPMELLEEDSIEQKSILLDFLSNKLKTIEWLEFASKILTNILLKDVDFKERKIALKCLRILIDRYPVILGSVSSSLLNQFLK</sequence>
<proteinExistence type="predicted"/>
<dbReference type="WBParaSite" id="PS1159_v2.g8436.t1">
    <property type="protein sequence ID" value="PS1159_v2.g8436.t1"/>
    <property type="gene ID" value="PS1159_v2.g8436"/>
</dbReference>
<evidence type="ECO:0000313" key="2">
    <source>
        <dbReference type="WBParaSite" id="PS1159_v2.g8436.t1"/>
    </source>
</evidence>